<dbReference type="EMBL" id="CP017839">
    <property type="protein sequence ID" value="APA97778.1"/>
    <property type="molecule type" value="Genomic_DNA"/>
</dbReference>
<accession>A0A0B8N8N4</accession>
<dbReference type="Gene3D" id="3.40.50.620">
    <property type="entry name" value="HUPs"/>
    <property type="match status" value="2"/>
</dbReference>
<evidence type="ECO:0000313" key="6">
    <source>
        <dbReference type="Proteomes" id="UP000180166"/>
    </source>
</evidence>
<keyword evidence="3" id="KW-0067">ATP-binding</keyword>
<comment type="similarity">
    <text evidence="1">Belongs to the universal stress protein A family.</text>
</comment>
<organism evidence="5 6">
    <name type="scientific">Nocardia seriolae</name>
    <dbReference type="NCBI Taxonomy" id="37332"/>
    <lineage>
        <taxon>Bacteria</taxon>
        <taxon>Bacillati</taxon>
        <taxon>Actinomycetota</taxon>
        <taxon>Actinomycetes</taxon>
        <taxon>Mycobacteriales</taxon>
        <taxon>Nocardiaceae</taxon>
        <taxon>Nocardia</taxon>
    </lineage>
</organism>
<evidence type="ECO:0000256" key="1">
    <source>
        <dbReference type="ARBA" id="ARBA00008791"/>
    </source>
</evidence>
<dbReference type="PRINTS" id="PR01438">
    <property type="entry name" value="UNVRSLSTRESS"/>
</dbReference>
<dbReference type="KEGG" id="nsr:NS506_03729"/>
<dbReference type="InterPro" id="IPR006015">
    <property type="entry name" value="Universal_stress_UspA"/>
</dbReference>
<feature type="domain" description="UspA" evidence="4">
    <location>
        <begin position="167"/>
        <end position="303"/>
    </location>
</feature>
<dbReference type="RefSeq" id="WP_033088923.1">
    <property type="nucleotide sequence ID" value="NZ_AP017900.1"/>
</dbReference>
<evidence type="ECO:0000313" key="5">
    <source>
        <dbReference type="EMBL" id="APA97778.1"/>
    </source>
</evidence>
<dbReference type="PANTHER" id="PTHR46268">
    <property type="entry name" value="STRESS RESPONSE PROTEIN NHAX"/>
    <property type="match status" value="1"/>
</dbReference>
<evidence type="ECO:0000256" key="3">
    <source>
        <dbReference type="ARBA" id="ARBA00022840"/>
    </source>
</evidence>
<protein>
    <submittedName>
        <fullName evidence="5">Universal stress protein</fullName>
    </submittedName>
</protein>
<dbReference type="InterPro" id="IPR014729">
    <property type="entry name" value="Rossmann-like_a/b/a_fold"/>
</dbReference>
<evidence type="ECO:0000259" key="4">
    <source>
        <dbReference type="Pfam" id="PF00582"/>
    </source>
</evidence>
<name>A0A0B8N8N4_9NOCA</name>
<keyword evidence="2" id="KW-0547">Nucleotide-binding</keyword>
<dbReference type="PANTHER" id="PTHR46268:SF27">
    <property type="entry name" value="UNIVERSAL STRESS PROTEIN RV2623"/>
    <property type="match status" value="1"/>
</dbReference>
<dbReference type="InterPro" id="IPR006016">
    <property type="entry name" value="UspA"/>
</dbReference>
<dbReference type="Proteomes" id="UP000180166">
    <property type="component" value="Chromosome"/>
</dbReference>
<proteinExistence type="inferred from homology"/>
<dbReference type="GeneID" id="93376215"/>
<dbReference type="AlphaFoldDB" id="A0A0B8N8N4"/>
<feature type="domain" description="UspA" evidence="4">
    <location>
        <begin position="17"/>
        <end position="153"/>
    </location>
</feature>
<evidence type="ECO:0000256" key="2">
    <source>
        <dbReference type="ARBA" id="ARBA00022741"/>
    </source>
</evidence>
<dbReference type="Pfam" id="PF00582">
    <property type="entry name" value="Usp"/>
    <property type="match status" value="2"/>
</dbReference>
<dbReference type="GO" id="GO:0005524">
    <property type="term" value="F:ATP binding"/>
    <property type="evidence" value="ECO:0007669"/>
    <property type="project" value="UniProtKB-KW"/>
</dbReference>
<reference evidence="5 6" key="1">
    <citation type="submission" date="2016-10" db="EMBL/GenBank/DDBJ databases">
        <title>Genome sequence of Nocardia seriolae strain EM150506, isolated from Anguila japonica.</title>
        <authorList>
            <person name="Han H.-J."/>
        </authorList>
    </citation>
    <scope>NUCLEOTIDE SEQUENCE [LARGE SCALE GENOMIC DNA]</scope>
    <source>
        <strain evidence="5 6">EM150506</strain>
    </source>
</reference>
<sequence>MTRRDFDEVHRLASAPVVGVDESDGAGLAVGWAARYAARRGRELQLAHGMNLAGAGTLLGTYQVITASAAEEVRAQSHEATARAERIARQIEPGLAITTYLADGTGAQTLIERSVCAYAVVMGATGNHGTMRHLGSTLLTVTSHAAGAVIVVRSEPRAGDTVRESGPVVVGVDGSPTGEAAIAAAFAEAAERDAELVAVHVWSDWDAGKFAGGSSRDSLAEIDDIETAILAERLAGWREKYPEVEVTREVYVASPARQLLELSKHAQLVVVGNRGRGGFTGMLLGSTAHSLVQHAHCSVMVVHGEPEQR</sequence>
<dbReference type="OrthoDB" id="3174546at2"/>
<dbReference type="SUPFAM" id="SSF52402">
    <property type="entry name" value="Adenine nucleotide alpha hydrolases-like"/>
    <property type="match status" value="2"/>
</dbReference>
<gene>
    <name evidence="5" type="ORF">NS506_03729</name>
</gene>